<keyword evidence="1" id="KW-0732">Signal</keyword>
<sequence>MRASDPQPPTPGTAVRNRRRAALAAAVAATSLLIGASGMAQAATPAARTEAAPAVAQYTNLNFNELVQEQDQWCWAATGLSIAQYKGYGRNVSQNSFCLASRGYSSGYCPNQAAELSTVQRGWRALGLSAGTEVNGRVSFATVQSEINADRPIETGVYWTAGGGHARVIYGYDASAGTILFSDPWPSNQRYQEMYYNSYISNSQFYWGGSVYRVGA</sequence>
<proteinExistence type="predicted"/>
<evidence type="ECO:0000313" key="3">
    <source>
        <dbReference type="Proteomes" id="UP001595824"/>
    </source>
</evidence>
<dbReference type="Gene3D" id="3.90.70.10">
    <property type="entry name" value="Cysteine proteinases"/>
    <property type="match status" value="1"/>
</dbReference>
<dbReference type="InterPro" id="IPR022118">
    <property type="entry name" value="Peptidase_C70_AvrRpt2"/>
</dbReference>
<accession>A0ABV8TPE0</accession>
<protein>
    <submittedName>
        <fullName evidence="2">Papain-like cysteine protease family protein</fullName>
    </submittedName>
</protein>
<evidence type="ECO:0000256" key="1">
    <source>
        <dbReference type="SAM" id="SignalP"/>
    </source>
</evidence>
<evidence type="ECO:0000313" key="2">
    <source>
        <dbReference type="EMBL" id="MFC4332575.1"/>
    </source>
</evidence>
<gene>
    <name evidence="2" type="ORF">ACFPC0_33380</name>
</gene>
<dbReference type="EMBL" id="JBHSDP010000029">
    <property type="protein sequence ID" value="MFC4332575.1"/>
    <property type="molecule type" value="Genomic_DNA"/>
</dbReference>
<dbReference type="Proteomes" id="UP001595824">
    <property type="component" value="Unassembled WGS sequence"/>
</dbReference>
<feature type="signal peptide" evidence="1">
    <location>
        <begin position="1"/>
        <end position="42"/>
    </location>
</feature>
<organism evidence="2 3">
    <name type="scientific">Streptomyces andamanensis</name>
    <dbReference type="NCBI Taxonomy" id="1565035"/>
    <lineage>
        <taxon>Bacteria</taxon>
        <taxon>Bacillati</taxon>
        <taxon>Actinomycetota</taxon>
        <taxon>Actinomycetes</taxon>
        <taxon>Kitasatosporales</taxon>
        <taxon>Streptomycetaceae</taxon>
        <taxon>Streptomyces</taxon>
    </lineage>
</organism>
<name>A0ABV8TPE0_9ACTN</name>
<dbReference type="Pfam" id="PF12385">
    <property type="entry name" value="Peptidase_C70"/>
    <property type="match status" value="1"/>
</dbReference>
<feature type="chain" id="PRO_5045888398" evidence="1">
    <location>
        <begin position="43"/>
        <end position="216"/>
    </location>
</feature>
<keyword evidence="3" id="KW-1185">Reference proteome</keyword>
<reference evidence="3" key="1">
    <citation type="journal article" date="2019" name="Int. J. Syst. Evol. Microbiol.">
        <title>The Global Catalogue of Microorganisms (GCM) 10K type strain sequencing project: providing services to taxonomists for standard genome sequencing and annotation.</title>
        <authorList>
            <consortium name="The Broad Institute Genomics Platform"/>
            <consortium name="The Broad Institute Genome Sequencing Center for Infectious Disease"/>
            <person name="Wu L."/>
            <person name="Ma J."/>
        </authorList>
    </citation>
    <scope>NUCLEOTIDE SEQUENCE [LARGE SCALE GENOMIC DNA]</scope>
    <source>
        <strain evidence="3">PCU 347</strain>
    </source>
</reference>
<dbReference type="RefSeq" id="WP_381744030.1">
    <property type="nucleotide sequence ID" value="NZ_JBHSDP010000029.1"/>
</dbReference>
<comment type="caution">
    <text evidence="2">The sequence shown here is derived from an EMBL/GenBank/DDBJ whole genome shotgun (WGS) entry which is preliminary data.</text>
</comment>